<gene>
    <name evidence="1" type="ORF">VPK24_14870</name>
</gene>
<dbReference type="RefSeq" id="WP_393014552.1">
    <property type="nucleotide sequence ID" value="NZ_JAZAQF010000086.1"/>
</dbReference>
<dbReference type="EMBL" id="JAZAQF010000086">
    <property type="protein sequence ID" value="MFG3818925.1"/>
    <property type="molecule type" value="Genomic_DNA"/>
</dbReference>
<sequence>MTNSLDPRSIDCKTACVNGCVLGDQCPNQEFAKAATQLIWDTPLDKLNEIAAARFTKPFESQLQPIDLNQIDLNQIDLNQIDLNQIDLEQLDSES</sequence>
<keyword evidence="2" id="KW-1185">Reference proteome</keyword>
<reference evidence="2" key="1">
    <citation type="journal article" date="2024" name="Algal Res.">
        <title>Biochemical, toxicological and genomic investigation of a high-biomass producing Limnothrix strain isolated from Italian shallow drinking water reservoir.</title>
        <authorList>
            <person name="Simonazzi M."/>
            <person name="Shishido T.K."/>
            <person name="Delbaje E."/>
            <person name="Wahlsten M."/>
            <person name="Fewer D.P."/>
            <person name="Sivonen K."/>
            <person name="Pezzolesi L."/>
            <person name="Pistocchi R."/>
        </authorList>
    </citation>
    <scope>NUCLEOTIDE SEQUENCE [LARGE SCALE GENOMIC DNA]</scope>
    <source>
        <strain evidence="2">LRLZ20PSL1</strain>
    </source>
</reference>
<organism evidence="1 2">
    <name type="scientific">Limnothrix redekei LRLZ20PSL1</name>
    <dbReference type="NCBI Taxonomy" id="3112953"/>
    <lineage>
        <taxon>Bacteria</taxon>
        <taxon>Bacillati</taxon>
        <taxon>Cyanobacteriota</taxon>
        <taxon>Cyanophyceae</taxon>
        <taxon>Pseudanabaenales</taxon>
        <taxon>Pseudanabaenaceae</taxon>
        <taxon>Limnothrix</taxon>
    </lineage>
</organism>
<dbReference type="Proteomes" id="UP001604335">
    <property type="component" value="Unassembled WGS sequence"/>
</dbReference>
<comment type="caution">
    <text evidence="1">The sequence shown here is derived from an EMBL/GenBank/DDBJ whole genome shotgun (WGS) entry which is preliminary data.</text>
</comment>
<protein>
    <submittedName>
        <fullName evidence="1">Uncharacterized protein</fullName>
    </submittedName>
</protein>
<evidence type="ECO:0000313" key="1">
    <source>
        <dbReference type="EMBL" id="MFG3818925.1"/>
    </source>
</evidence>
<name>A0ABW7CCQ5_9CYAN</name>
<proteinExistence type="predicted"/>
<evidence type="ECO:0000313" key="2">
    <source>
        <dbReference type="Proteomes" id="UP001604335"/>
    </source>
</evidence>
<accession>A0ABW7CCQ5</accession>